<dbReference type="AlphaFoldDB" id="A0A2T2NLX0"/>
<dbReference type="OrthoDB" id="2832284at2759"/>
<dbReference type="InterPro" id="IPR006680">
    <property type="entry name" value="Amidohydro-rel"/>
</dbReference>
<evidence type="ECO:0000313" key="10">
    <source>
        <dbReference type="EMBL" id="PSN66432.1"/>
    </source>
</evidence>
<evidence type="ECO:0000256" key="7">
    <source>
        <dbReference type="ARBA" id="ARBA00038889"/>
    </source>
</evidence>
<gene>
    <name evidence="10" type="ORF">BS50DRAFT_574863</name>
</gene>
<evidence type="ECO:0000313" key="11">
    <source>
        <dbReference type="Proteomes" id="UP000240883"/>
    </source>
</evidence>
<evidence type="ECO:0000256" key="6">
    <source>
        <dbReference type="ARBA" id="ARBA00036832"/>
    </source>
</evidence>
<evidence type="ECO:0000256" key="8">
    <source>
        <dbReference type="RuleBase" id="RU366045"/>
    </source>
</evidence>
<proteinExistence type="inferred from homology"/>
<dbReference type="EC" id="4.1.1.52" evidence="7"/>
<dbReference type="PANTHER" id="PTHR21240">
    <property type="entry name" value="2-AMINO-3-CARBOXYLMUCONATE-6-SEMIALDEHYDE DECARBOXYLASE"/>
    <property type="match status" value="1"/>
</dbReference>
<dbReference type="Pfam" id="PF04909">
    <property type="entry name" value="Amidohydro_2"/>
    <property type="match status" value="1"/>
</dbReference>
<evidence type="ECO:0000256" key="5">
    <source>
        <dbReference type="ARBA" id="ARBA00023239"/>
    </source>
</evidence>
<dbReference type="InterPro" id="IPR032465">
    <property type="entry name" value="ACMSD"/>
</dbReference>
<name>A0A2T2NLX0_CORCC</name>
<protein>
    <recommendedName>
        <fullName evidence="7">6-methylsalicylate decarboxylase</fullName>
        <ecNumber evidence="7">4.1.1.52</ecNumber>
    </recommendedName>
</protein>
<dbReference type="PANTHER" id="PTHR21240:SF29">
    <property type="entry name" value="AMIDOHYDROLASE-RELATED DOMAIN-CONTAINING PROTEIN"/>
    <property type="match status" value="1"/>
</dbReference>
<sequence>MNRNQIDASILSLSAPGVGFIEPVDEAVRFCRWINEYAAKIVAAYPGRFGFFATLPPLEQTASCLEELRFSFDILKADGVVLLSSYDEKYLGHESFRPIWKELDRRNAVVFVHPTVARNVDVSADPMFPKPIVDFPHETTRTAVHLITSRIVQDFPHCKIILSHGGGTLPYVATRVAHLTADLGLTDKSAADFLRDAKHFYYDLALTGYETALNLLKDFAETDHILYGSDFPFGREQTVIPQIANILATPMSEEQRLSISFGAARKLFPRFSK</sequence>
<comment type="similarity">
    <text evidence="1">Belongs to the metallo-dependent hydrolases superfamily. ACMSD family.</text>
</comment>
<evidence type="ECO:0000256" key="2">
    <source>
        <dbReference type="ARBA" id="ARBA00022723"/>
    </source>
</evidence>
<keyword evidence="5 8" id="KW-0456">Lyase</keyword>
<dbReference type="SUPFAM" id="SSF51556">
    <property type="entry name" value="Metallo-dependent hydrolases"/>
    <property type="match status" value="1"/>
</dbReference>
<feature type="domain" description="Amidohydrolase-related" evidence="9">
    <location>
        <begin position="19"/>
        <end position="269"/>
    </location>
</feature>
<keyword evidence="10" id="KW-0378">Hydrolase</keyword>
<evidence type="ECO:0000259" key="9">
    <source>
        <dbReference type="Pfam" id="PF04909"/>
    </source>
</evidence>
<keyword evidence="11" id="KW-1185">Reference proteome</keyword>
<dbReference type="InterPro" id="IPR032466">
    <property type="entry name" value="Metal_Hydrolase"/>
</dbReference>
<keyword evidence="2" id="KW-0479">Metal-binding</keyword>
<evidence type="ECO:0000256" key="3">
    <source>
        <dbReference type="ARBA" id="ARBA00022793"/>
    </source>
</evidence>
<dbReference type="GO" id="GO:0019748">
    <property type="term" value="P:secondary metabolic process"/>
    <property type="evidence" value="ECO:0007669"/>
    <property type="project" value="TreeGrafter"/>
</dbReference>
<dbReference type="GO" id="GO:0046872">
    <property type="term" value="F:metal ion binding"/>
    <property type="evidence" value="ECO:0007669"/>
    <property type="project" value="UniProtKB-KW"/>
</dbReference>
<dbReference type="Proteomes" id="UP000240883">
    <property type="component" value="Unassembled WGS sequence"/>
</dbReference>
<accession>A0A2T2NLX0</accession>
<dbReference type="Gene3D" id="3.20.20.140">
    <property type="entry name" value="Metal-dependent hydrolases"/>
    <property type="match status" value="1"/>
</dbReference>
<comment type="catalytic activity">
    <reaction evidence="6">
        <text>6-methylsalicylate + H(+) = 3-methylphenol + CO2</text>
        <dbReference type="Rhea" id="RHEA:23112"/>
        <dbReference type="ChEBI" id="CHEBI:15378"/>
        <dbReference type="ChEBI" id="CHEBI:16526"/>
        <dbReference type="ChEBI" id="CHEBI:17231"/>
        <dbReference type="ChEBI" id="CHEBI:36658"/>
        <dbReference type="EC" id="4.1.1.52"/>
    </reaction>
    <physiologicalReaction direction="left-to-right" evidence="6">
        <dbReference type="Rhea" id="RHEA:23113"/>
    </physiologicalReaction>
</comment>
<evidence type="ECO:0000256" key="1">
    <source>
        <dbReference type="ARBA" id="ARBA00005871"/>
    </source>
</evidence>
<dbReference type="GO" id="GO:0005829">
    <property type="term" value="C:cytosol"/>
    <property type="evidence" value="ECO:0007669"/>
    <property type="project" value="TreeGrafter"/>
</dbReference>
<dbReference type="GO" id="GO:0047596">
    <property type="term" value="F:6-methylsalicylate decarboxylase activity"/>
    <property type="evidence" value="ECO:0007669"/>
    <property type="project" value="UniProtKB-EC"/>
</dbReference>
<organism evidence="10 11">
    <name type="scientific">Corynespora cassiicola Philippines</name>
    <dbReference type="NCBI Taxonomy" id="1448308"/>
    <lineage>
        <taxon>Eukaryota</taxon>
        <taxon>Fungi</taxon>
        <taxon>Dikarya</taxon>
        <taxon>Ascomycota</taxon>
        <taxon>Pezizomycotina</taxon>
        <taxon>Dothideomycetes</taxon>
        <taxon>Pleosporomycetidae</taxon>
        <taxon>Pleosporales</taxon>
        <taxon>Corynesporascaceae</taxon>
        <taxon>Corynespora</taxon>
    </lineage>
</organism>
<evidence type="ECO:0000256" key="4">
    <source>
        <dbReference type="ARBA" id="ARBA00022833"/>
    </source>
</evidence>
<dbReference type="EMBL" id="KZ678136">
    <property type="protein sequence ID" value="PSN66432.1"/>
    <property type="molecule type" value="Genomic_DNA"/>
</dbReference>
<dbReference type="STRING" id="1448308.A0A2T2NLX0"/>
<keyword evidence="3 8" id="KW-0210">Decarboxylase</keyword>
<keyword evidence="4" id="KW-0862">Zinc</keyword>
<reference evidence="10 11" key="1">
    <citation type="journal article" date="2018" name="Front. Microbiol.">
        <title>Genome-Wide Analysis of Corynespora cassiicola Leaf Fall Disease Putative Effectors.</title>
        <authorList>
            <person name="Lopez D."/>
            <person name="Ribeiro S."/>
            <person name="Label P."/>
            <person name="Fumanal B."/>
            <person name="Venisse J.S."/>
            <person name="Kohler A."/>
            <person name="de Oliveira R.R."/>
            <person name="Labutti K."/>
            <person name="Lipzen A."/>
            <person name="Lail K."/>
            <person name="Bauer D."/>
            <person name="Ohm R.A."/>
            <person name="Barry K.W."/>
            <person name="Spatafora J."/>
            <person name="Grigoriev I.V."/>
            <person name="Martin F.M."/>
            <person name="Pujade-Renaud V."/>
        </authorList>
    </citation>
    <scope>NUCLEOTIDE SEQUENCE [LARGE SCALE GENOMIC DNA]</scope>
    <source>
        <strain evidence="10 11">Philippines</strain>
    </source>
</reference>
<dbReference type="GO" id="GO:0016787">
    <property type="term" value="F:hydrolase activity"/>
    <property type="evidence" value="ECO:0007669"/>
    <property type="project" value="UniProtKB-KW"/>
</dbReference>